<evidence type="ECO:0000313" key="3">
    <source>
        <dbReference type="Proteomes" id="UP001143981"/>
    </source>
</evidence>
<evidence type="ECO:0000313" key="2">
    <source>
        <dbReference type="EMBL" id="KAJ1728187.1"/>
    </source>
</evidence>
<organism evidence="2 3">
    <name type="scientific">Coemansia biformis</name>
    <dbReference type="NCBI Taxonomy" id="1286918"/>
    <lineage>
        <taxon>Eukaryota</taxon>
        <taxon>Fungi</taxon>
        <taxon>Fungi incertae sedis</taxon>
        <taxon>Zoopagomycota</taxon>
        <taxon>Kickxellomycotina</taxon>
        <taxon>Kickxellomycetes</taxon>
        <taxon>Kickxellales</taxon>
        <taxon>Kickxellaceae</taxon>
        <taxon>Coemansia</taxon>
    </lineage>
</organism>
<keyword evidence="3" id="KW-1185">Reference proteome</keyword>
<sequence length="102" mass="10797">TPEHPPASAPNHEEVPKYAPAPEQPPVPIHGYAPKSEPAPAPYAALVHPPSEPAPAPYAAPAHPPSEPYHGEVHVDHADYANAIVAQVYDDIAHAGIVQNQY</sequence>
<dbReference type="EMBL" id="JANBOI010000875">
    <property type="protein sequence ID" value="KAJ1728187.1"/>
    <property type="molecule type" value="Genomic_DNA"/>
</dbReference>
<reference evidence="2" key="1">
    <citation type="submission" date="2022-07" db="EMBL/GenBank/DDBJ databases">
        <title>Phylogenomic reconstructions and comparative analyses of Kickxellomycotina fungi.</title>
        <authorList>
            <person name="Reynolds N.K."/>
            <person name="Stajich J.E."/>
            <person name="Barry K."/>
            <person name="Grigoriev I.V."/>
            <person name="Crous P."/>
            <person name="Smith M.E."/>
        </authorList>
    </citation>
    <scope>NUCLEOTIDE SEQUENCE</scope>
    <source>
        <strain evidence="2">BCRC 34381</strain>
    </source>
</reference>
<dbReference type="Proteomes" id="UP001143981">
    <property type="component" value="Unassembled WGS sequence"/>
</dbReference>
<proteinExistence type="predicted"/>
<comment type="caution">
    <text evidence="2">The sequence shown here is derived from an EMBL/GenBank/DDBJ whole genome shotgun (WGS) entry which is preliminary data.</text>
</comment>
<protein>
    <submittedName>
        <fullName evidence="2">Uncharacterized protein</fullName>
    </submittedName>
</protein>
<feature type="compositionally biased region" description="Pro residues" evidence="1">
    <location>
        <begin position="50"/>
        <end position="67"/>
    </location>
</feature>
<accession>A0A9W7YA09</accession>
<dbReference type="AlphaFoldDB" id="A0A9W7YA09"/>
<name>A0A9W7YA09_9FUNG</name>
<gene>
    <name evidence="2" type="ORF">LPJ61_004168</name>
</gene>
<feature type="non-terminal residue" evidence="2">
    <location>
        <position position="1"/>
    </location>
</feature>
<feature type="region of interest" description="Disordered" evidence="1">
    <location>
        <begin position="1"/>
        <end position="74"/>
    </location>
</feature>
<evidence type="ECO:0000256" key="1">
    <source>
        <dbReference type="SAM" id="MobiDB-lite"/>
    </source>
</evidence>